<keyword evidence="7" id="KW-1185">Reference proteome</keyword>
<keyword evidence="2 6" id="KW-0489">Methyltransferase</keyword>
<dbReference type="InterPro" id="IPR029063">
    <property type="entry name" value="SAM-dependent_MTases_sf"/>
</dbReference>
<dbReference type="OrthoDB" id="9800643at2"/>
<dbReference type="PANTHER" id="PTHR18895:SF74">
    <property type="entry name" value="MTRF1L RELEASE FACTOR GLUTAMINE METHYLTRANSFERASE"/>
    <property type="match status" value="1"/>
</dbReference>
<evidence type="ECO:0000313" key="7">
    <source>
        <dbReference type="Proteomes" id="UP000232227"/>
    </source>
</evidence>
<dbReference type="KEGG" id="mlac:CP520_03435"/>
<dbReference type="GO" id="GO:0102559">
    <property type="term" value="F:peptide chain release factor N(5)-glutamine methyltransferase activity"/>
    <property type="evidence" value="ECO:0007669"/>
    <property type="project" value="UniProtKB-EC"/>
</dbReference>
<evidence type="ECO:0000313" key="6">
    <source>
        <dbReference type="EMBL" id="ATG97763.1"/>
    </source>
</evidence>
<evidence type="ECO:0000256" key="3">
    <source>
        <dbReference type="ARBA" id="ARBA00022679"/>
    </source>
</evidence>
<evidence type="ECO:0000256" key="4">
    <source>
        <dbReference type="ARBA" id="ARBA00022691"/>
    </source>
</evidence>
<dbReference type="NCBIfam" id="TIGR03534">
    <property type="entry name" value="RF_mod_PrmC"/>
    <property type="match status" value="1"/>
</dbReference>
<dbReference type="InterPro" id="IPR004556">
    <property type="entry name" value="HemK-like"/>
</dbReference>
<dbReference type="InterPro" id="IPR040758">
    <property type="entry name" value="PrmC_N"/>
</dbReference>
<evidence type="ECO:0000256" key="1">
    <source>
        <dbReference type="ARBA" id="ARBA00012771"/>
    </source>
</evidence>
<dbReference type="Gene3D" id="1.10.8.10">
    <property type="entry name" value="DNA helicase RuvA subunit, C-terminal domain"/>
    <property type="match status" value="1"/>
</dbReference>
<dbReference type="Gene3D" id="3.40.50.150">
    <property type="entry name" value="Vaccinia Virus protein VP39"/>
    <property type="match status" value="1"/>
</dbReference>
<dbReference type="EC" id="2.1.1.297" evidence="1"/>
<accession>A0A291ISN4</accession>
<dbReference type="RefSeq" id="WP_096863057.1">
    <property type="nucleotide sequence ID" value="NZ_CP023668.1"/>
</dbReference>
<evidence type="ECO:0000256" key="2">
    <source>
        <dbReference type="ARBA" id="ARBA00022603"/>
    </source>
</evidence>
<dbReference type="InterPro" id="IPR007848">
    <property type="entry name" value="Small_mtfrase_dom"/>
</dbReference>
<keyword evidence="3 6" id="KW-0808">Transferase</keyword>
<reference evidence="6 7" key="1">
    <citation type="submission" date="2017-09" db="EMBL/GenBank/DDBJ databases">
        <title>SPAdes assembly of the Mesoplasma lactucae genome.</title>
        <authorList>
            <person name="Knight T.F."/>
            <person name="Rubinstein R."/>
            <person name="Citino T."/>
        </authorList>
    </citation>
    <scope>NUCLEOTIDE SEQUENCE [LARGE SCALE GENOMIC DNA]</scope>
    <source>
        <strain evidence="6 7">831-C4</strain>
    </source>
</reference>
<comment type="catalytic activity">
    <reaction evidence="5">
        <text>L-glutaminyl-[peptide chain release factor] + S-adenosyl-L-methionine = N(5)-methyl-L-glutaminyl-[peptide chain release factor] + S-adenosyl-L-homocysteine + H(+)</text>
        <dbReference type="Rhea" id="RHEA:42896"/>
        <dbReference type="Rhea" id="RHEA-COMP:10271"/>
        <dbReference type="Rhea" id="RHEA-COMP:10272"/>
        <dbReference type="ChEBI" id="CHEBI:15378"/>
        <dbReference type="ChEBI" id="CHEBI:30011"/>
        <dbReference type="ChEBI" id="CHEBI:57856"/>
        <dbReference type="ChEBI" id="CHEBI:59789"/>
        <dbReference type="ChEBI" id="CHEBI:61891"/>
        <dbReference type="EC" id="2.1.1.297"/>
    </reaction>
</comment>
<dbReference type="Pfam" id="PF05175">
    <property type="entry name" value="MTS"/>
    <property type="match status" value="1"/>
</dbReference>
<dbReference type="InterPro" id="IPR050320">
    <property type="entry name" value="N5-glutamine_MTase"/>
</dbReference>
<dbReference type="GO" id="GO:0032259">
    <property type="term" value="P:methylation"/>
    <property type="evidence" value="ECO:0007669"/>
    <property type="project" value="UniProtKB-KW"/>
</dbReference>
<dbReference type="NCBIfam" id="TIGR00536">
    <property type="entry name" value="hemK_fam"/>
    <property type="match status" value="1"/>
</dbReference>
<dbReference type="EMBL" id="CP023668">
    <property type="protein sequence ID" value="ATG97763.1"/>
    <property type="molecule type" value="Genomic_DNA"/>
</dbReference>
<gene>
    <name evidence="6" type="primary">prmC</name>
    <name evidence="6" type="ORF">CP520_03435</name>
</gene>
<dbReference type="InterPro" id="IPR019874">
    <property type="entry name" value="RF_methyltr_PrmC"/>
</dbReference>
<evidence type="ECO:0000256" key="5">
    <source>
        <dbReference type="ARBA" id="ARBA00048391"/>
    </source>
</evidence>
<dbReference type="PANTHER" id="PTHR18895">
    <property type="entry name" value="HEMK METHYLTRANSFERASE"/>
    <property type="match status" value="1"/>
</dbReference>
<name>A0A291ISN4_9MOLU</name>
<proteinExistence type="predicted"/>
<dbReference type="SUPFAM" id="SSF53335">
    <property type="entry name" value="S-adenosyl-L-methionine-dependent methyltransferases"/>
    <property type="match status" value="1"/>
</dbReference>
<protein>
    <recommendedName>
        <fullName evidence="1">peptide chain release factor N(5)-glutamine methyltransferase</fullName>
        <ecNumber evidence="1">2.1.1.297</ecNumber>
    </recommendedName>
</protein>
<dbReference type="Proteomes" id="UP000232227">
    <property type="component" value="Chromosome"/>
</dbReference>
<organism evidence="6 7">
    <name type="scientific">Mesoplasma lactucae ATCC 49193</name>
    <dbReference type="NCBI Taxonomy" id="81460"/>
    <lineage>
        <taxon>Bacteria</taxon>
        <taxon>Bacillati</taxon>
        <taxon>Mycoplasmatota</taxon>
        <taxon>Mollicutes</taxon>
        <taxon>Entomoplasmatales</taxon>
        <taxon>Entomoplasmataceae</taxon>
        <taxon>Mesoplasma</taxon>
    </lineage>
</organism>
<dbReference type="CDD" id="cd02440">
    <property type="entry name" value="AdoMet_MTases"/>
    <property type="match status" value="1"/>
</dbReference>
<dbReference type="AlphaFoldDB" id="A0A291ISN4"/>
<dbReference type="Pfam" id="PF17827">
    <property type="entry name" value="PrmC_N"/>
    <property type="match status" value="1"/>
</dbReference>
<keyword evidence="4" id="KW-0949">S-adenosyl-L-methionine</keyword>
<sequence>MKTIRDYFQFVNQNFENRLTKSDVYELLEQTLKRSYADIVLNMDDKLKAEEIQKLDDAISLLKTDYPLAYITKRQYFYKNYFYVNSDVLIPRTETELMVENSFNFIQENYLDKDLVCYDICTGSGVVGLSLKNLDNQIDLYLSDISSKALLVAKENSVLLHEDNVKFIQGDFLNPFLKDQKIPRANLITINPPYIDINDPFVEESVRKYEPHLALFADDNGLIFYEKVAKNYEKLVNLKEKWMIMMEFGWKQKEQIEAIFKQNIKENIKIDFIKDNSNNWRFVKIHN</sequence>